<dbReference type="CDD" id="cd10509">
    <property type="entry name" value="Zn-ribbon_RPC11"/>
    <property type="match status" value="1"/>
</dbReference>
<feature type="zinc finger region" description="C4-type" evidence="10">
    <location>
        <begin position="4"/>
        <end position="28"/>
    </location>
</feature>
<evidence type="ECO:0000256" key="7">
    <source>
        <dbReference type="ARBA" id="ARBA00023242"/>
    </source>
</evidence>
<evidence type="ECO:0000256" key="1">
    <source>
        <dbReference type="ARBA" id="ARBA00004123"/>
    </source>
</evidence>
<comment type="function">
    <text evidence="8">DNA-dependent RNA polymerase catalyzes the transcription of DNA into RNA using the four ribonucleoside triphosphates as substrates.</text>
</comment>
<comment type="similarity">
    <text evidence="8 11">Belongs to the archaeal rpoM/eukaryotic RPA12/RPB9/RPC11 RNA polymerase family.</text>
</comment>
<dbReference type="PANTHER" id="PTHR11239">
    <property type="entry name" value="DNA-DIRECTED RNA POLYMERASE"/>
    <property type="match status" value="1"/>
</dbReference>
<name>A0A836CB68_9STRA</name>
<dbReference type="Pfam" id="PF02150">
    <property type="entry name" value="Zn_ribbon_RPB9"/>
    <property type="match status" value="1"/>
</dbReference>
<feature type="binding site" evidence="9">
    <location>
        <position position="7"/>
    </location>
    <ligand>
        <name>Zn(2+)</name>
        <dbReference type="ChEBI" id="CHEBI:29105"/>
        <label>1</label>
    </ligand>
</feature>
<dbReference type="AlphaFoldDB" id="A0A836CB68"/>
<dbReference type="InterPro" id="IPR012164">
    <property type="entry name" value="Rpa12/Rpb9/Rpc10/TFS"/>
</dbReference>
<dbReference type="GO" id="GO:0003676">
    <property type="term" value="F:nucleic acid binding"/>
    <property type="evidence" value="ECO:0007669"/>
    <property type="project" value="InterPro"/>
</dbReference>
<evidence type="ECO:0000259" key="12">
    <source>
        <dbReference type="PROSITE" id="PS51133"/>
    </source>
</evidence>
<dbReference type="GO" id="GO:0006386">
    <property type="term" value="P:termination of RNA polymerase III transcription"/>
    <property type="evidence" value="ECO:0007669"/>
    <property type="project" value="TreeGrafter"/>
</dbReference>
<organism evidence="13 14">
    <name type="scientific">Tribonema minus</name>
    <dbReference type="NCBI Taxonomy" id="303371"/>
    <lineage>
        <taxon>Eukaryota</taxon>
        <taxon>Sar</taxon>
        <taxon>Stramenopiles</taxon>
        <taxon>Ochrophyta</taxon>
        <taxon>PX clade</taxon>
        <taxon>Xanthophyceae</taxon>
        <taxon>Tribonematales</taxon>
        <taxon>Tribonemataceae</taxon>
        <taxon>Tribonema</taxon>
    </lineage>
</organism>
<evidence type="ECO:0000256" key="3">
    <source>
        <dbReference type="ARBA" id="ARBA00022723"/>
    </source>
</evidence>
<comment type="subcellular location">
    <subcellularLocation>
        <location evidence="1 8">Nucleus</location>
    </subcellularLocation>
</comment>
<dbReference type="Gene3D" id="2.20.25.10">
    <property type="match status" value="1"/>
</dbReference>
<evidence type="ECO:0000256" key="10">
    <source>
        <dbReference type="PIRSR" id="PIRSR005586-2"/>
    </source>
</evidence>
<evidence type="ECO:0000256" key="4">
    <source>
        <dbReference type="ARBA" id="ARBA00022771"/>
    </source>
</evidence>
<dbReference type="InterPro" id="IPR001529">
    <property type="entry name" value="Zn_ribbon_RPB9"/>
</dbReference>
<evidence type="ECO:0000256" key="11">
    <source>
        <dbReference type="RuleBase" id="RU003474"/>
    </source>
</evidence>
<evidence type="ECO:0000256" key="5">
    <source>
        <dbReference type="ARBA" id="ARBA00022833"/>
    </source>
</evidence>
<dbReference type="EMBL" id="JAFCMP010000514">
    <property type="protein sequence ID" value="KAG5178643.1"/>
    <property type="molecule type" value="Genomic_DNA"/>
</dbReference>
<feature type="binding site" evidence="9">
    <location>
        <position position="25"/>
    </location>
    <ligand>
        <name>Zn(2+)</name>
        <dbReference type="ChEBI" id="CHEBI:29105"/>
        <label>1</label>
    </ligand>
</feature>
<accession>A0A836CB68</accession>
<dbReference type="OrthoDB" id="282152at2759"/>
<reference evidence="13" key="1">
    <citation type="submission" date="2021-02" db="EMBL/GenBank/DDBJ databases">
        <title>First Annotated Genome of the Yellow-green Alga Tribonema minus.</title>
        <authorList>
            <person name="Mahan K.M."/>
        </authorList>
    </citation>
    <scope>NUCLEOTIDE SEQUENCE</scope>
    <source>
        <strain evidence="13">UTEX B ZZ1240</strain>
    </source>
</reference>
<keyword evidence="4 10" id="KW-0863">Zinc-finger</keyword>
<dbReference type="InterPro" id="IPR019761">
    <property type="entry name" value="DNA-dir_RNA_pol-M_15_CS"/>
</dbReference>
<dbReference type="GO" id="GO:0005666">
    <property type="term" value="C:RNA polymerase III complex"/>
    <property type="evidence" value="ECO:0007669"/>
    <property type="project" value="TreeGrafter"/>
</dbReference>
<dbReference type="InterPro" id="IPR034014">
    <property type="entry name" value="Zn_ribbon_RPC11_C"/>
</dbReference>
<dbReference type="Pfam" id="PF01096">
    <property type="entry name" value="Zn_ribbon_TFIIS"/>
    <property type="match status" value="1"/>
</dbReference>
<feature type="binding site" evidence="9">
    <location>
        <position position="103"/>
    </location>
    <ligand>
        <name>Zn(2+)</name>
        <dbReference type="ChEBI" id="CHEBI:29105"/>
        <label>2</label>
    </ligand>
</feature>
<evidence type="ECO:0000313" key="13">
    <source>
        <dbReference type="EMBL" id="KAG5178643.1"/>
    </source>
</evidence>
<dbReference type="PIRSF" id="PIRSF005586">
    <property type="entry name" value="RNApol_RpoM"/>
    <property type="match status" value="1"/>
</dbReference>
<evidence type="ECO:0000256" key="2">
    <source>
        <dbReference type="ARBA" id="ARBA00022478"/>
    </source>
</evidence>
<comment type="caution">
    <text evidence="13">The sequence shown here is derived from an EMBL/GenBank/DDBJ whole genome shotgun (WGS) entry which is preliminary data.</text>
</comment>
<dbReference type="GO" id="GO:0008270">
    <property type="term" value="F:zinc ion binding"/>
    <property type="evidence" value="ECO:0007669"/>
    <property type="project" value="UniProtKB-KW"/>
</dbReference>
<dbReference type="Proteomes" id="UP000664859">
    <property type="component" value="Unassembled WGS sequence"/>
</dbReference>
<feature type="binding site" evidence="9">
    <location>
        <position position="106"/>
    </location>
    <ligand>
        <name>Zn(2+)</name>
        <dbReference type="ChEBI" id="CHEBI:29105"/>
        <label>2</label>
    </ligand>
</feature>
<dbReference type="PROSITE" id="PS01030">
    <property type="entry name" value="RNA_POL_M_15KD"/>
    <property type="match status" value="1"/>
</dbReference>
<keyword evidence="7 8" id="KW-0539">Nucleus</keyword>
<keyword evidence="14" id="KW-1185">Reference proteome</keyword>
<dbReference type="PROSITE" id="PS51133">
    <property type="entry name" value="ZF_TFIIS_2"/>
    <property type="match status" value="1"/>
</dbReference>
<feature type="binding site" evidence="9">
    <location>
        <position position="28"/>
    </location>
    <ligand>
        <name>Zn(2+)</name>
        <dbReference type="ChEBI" id="CHEBI:29105"/>
        <label>1</label>
    </ligand>
</feature>
<dbReference type="PANTHER" id="PTHR11239:SF12">
    <property type="entry name" value="DNA-DIRECTED RNA POLYMERASE III SUBUNIT RPC10"/>
    <property type="match status" value="1"/>
</dbReference>
<keyword evidence="3 9" id="KW-0479">Metal-binding</keyword>
<evidence type="ECO:0000256" key="6">
    <source>
        <dbReference type="ARBA" id="ARBA00023163"/>
    </source>
</evidence>
<feature type="binding site" evidence="9">
    <location>
        <position position="71"/>
    </location>
    <ligand>
        <name>Zn(2+)</name>
        <dbReference type="ChEBI" id="CHEBI:29105"/>
        <label>2</label>
    </ligand>
</feature>
<proteinExistence type="inferred from homology"/>
<evidence type="ECO:0000256" key="8">
    <source>
        <dbReference type="PIRNR" id="PIRNR005586"/>
    </source>
</evidence>
<evidence type="ECO:0000313" key="14">
    <source>
        <dbReference type="Proteomes" id="UP000664859"/>
    </source>
</evidence>
<keyword evidence="6 8" id="KW-0804">Transcription</keyword>
<dbReference type="SUPFAM" id="SSF57783">
    <property type="entry name" value="Zinc beta-ribbon"/>
    <property type="match status" value="1"/>
</dbReference>
<feature type="domain" description="TFIIS-type" evidence="12">
    <location>
        <begin position="70"/>
        <end position="111"/>
    </location>
</feature>
<dbReference type="InterPro" id="IPR001222">
    <property type="entry name" value="Znf_TFIIS"/>
</dbReference>
<protein>
    <recommendedName>
        <fullName evidence="8">DNA-directed RNA polymerase subunit</fullName>
    </recommendedName>
</protein>
<feature type="binding site" evidence="9">
    <location>
        <position position="74"/>
    </location>
    <ligand>
        <name>Zn(2+)</name>
        <dbReference type="ChEBI" id="CHEBI:29105"/>
        <label>2</label>
    </ligand>
</feature>
<feature type="binding site" evidence="9">
    <location>
        <position position="4"/>
    </location>
    <ligand>
        <name>Zn(2+)</name>
        <dbReference type="ChEBI" id="CHEBI:29105"/>
        <label>1</label>
    </ligand>
</feature>
<dbReference type="GO" id="GO:0003899">
    <property type="term" value="F:DNA-directed RNA polymerase activity"/>
    <property type="evidence" value="ECO:0007669"/>
    <property type="project" value="InterPro"/>
</dbReference>
<keyword evidence="5 9" id="KW-0862">Zinc</keyword>
<sequence>MLFCPTCGNLLMVEAATRGGQRFACQTCPYVHPLGQGGKVTKALTLQRKEVDDVLGGADAWVNVDKAPVACADCKDPGKGKEAYFFQAQLRSADEPMTVFYKCVDCGFRWNE</sequence>
<evidence type="ECO:0000256" key="9">
    <source>
        <dbReference type="PIRSR" id="PIRSR005586-1"/>
    </source>
</evidence>
<gene>
    <name evidence="13" type="ORF">JKP88DRAFT_158516</name>
</gene>
<dbReference type="FunFam" id="2.20.25.10:FF:000005">
    <property type="entry name" value="DNA-directed RNA polymerase subunit"/>
    <property type="match status" value="1"/>
</dbReference>
<keyword evidence="2 8" id="KW-0240">DNA-directed RNA polymerase</keyword>
<dbReference type="SMART" id="SM00440">
    <property type="entry name" value="ZnF_C2C2"/>
    <property type="match status" value="1"/>
</dbReference>
<dbReference type="SMART" id="SM00661">
    <property type="entry name" value="RPOL9"/>
    <property type="match status" value="1"/>
</dbReference>